<keyword evidence="7 10" id="KW-0694">RNA-binding</keyword>
<feature type="binding site" evidence="10 13">
    <location>
        <begin position="207"/>
        <end position="209"/>
    </location>
    <ligand>
        <name>FMN</name>
        <dbReference type="ChEBI" id="CHEBI:58210"/>
    </ligand>
</feature>
<reference evidence="15 16" key="1">
    <citation type="submission" date="2018-10" db="EMBL/GenBank/DDBJ databases">
        <title>Comparative analysis of microorganisms from saline springs in Andes Mountain Range, Colombia.</title>
        <authorList>
            <person name="Rubin E."/>
        </authorList>
    </citation>
    <scope>NUCLEOTIDE SEQUENCE [LARGE SCALE GENOMIC DNA]</scope>
    <source>
        <strain evidence="15 16">USBA 36</strain>
    </source>
</reference>
<comment type="similarity">
    <text evidence="10">Belongs to the Dus family. DusA subfamily.</text>
</comment>
<dbReference type="EC" id="1.3.1.91" evidence="10"/>
<evidence type="ECO:0000256" key="2">
    <source>
        <dbReference type="ARBA" id="ARBA00022555"/>
    </source>
</evidence>
<dbReference type="NCBIfam" id="NF008774">
    <property type="entry name" value="PRK11815.1"/>
    <property type="match status" value="1"/>
</dbReference>
<dbReference type="AlphaFoldDB" id="A0A420WG66"/>
<evidence type="ECO:0000256" key="11">
    <source>
        <dbReference type="PIRNR" id="PIRNR006621"/>
    </source>
</evidence>
<evidence type="ECO:0000256" key="6">
    <source>
        <dbReference type="ARBA" id="ARBA00022857"/>
    </source>
</evidence>
<dbReference type="RefSeq" id="WP_121219453.1">
    <property type="nucleotide sequence ID" value="NZ_RBIG01000002.1"/>
</dbReference>
<dbReference type="InterPro" id="IPR004653">
    <property type="entry name" value="DusA"/>
</dbReference>
<feature type="active site" description="Proton donor" evidence="10 12">
    <location>
        <position position="96"/>
    </location>
</feature>
<feature type="site" description="Interacts with tRNA; defines subfamily-specific binding signature" evidence="10">
    <location>
        <position position="179"/>
    </location>
</feature>
<dbReference type="Pfam" id="PF01207">
    <property type="entry name" value="Dus"/>
    <property type="match status" value="1"/>
</dbReference>
<dbReference type="Gene3D" id="3.20.20.70">
    <property type="entry name" value="Aldolase class I"/>
    <property type="match status" value="1"/>
</dbReference>
<keyword evidence="8 10" id="KW-0560">Oxidoreductase</keyword>
<dbReference type="NCBIfam" id="TIGR00742">
    <property type="entry name" value="yjbN"/>
    <property type="match status" value="1"/>
</dbReference>
<dbReference type="PANTHER" id="PTHR42907:SF1">
    <property type="entry name" value="FMN-LINKED OXIDOREDUCTASES SUPERFAMILY PROTEIN"/>
    <property type="match status" value="1"/>
</dbReference>
<name>A0A420WG66_9PROT</name>
<protein>
    <recommendedName>
        <fullName evidence="10">tRNA-dihydrouridine(20/20a) synthase</fullName>
        <ecNumber evidence="10">1.3.1.91</ecNumber>
    </recommendedName>
    <alternativeName>
        <fullName evidence="10">U20-specific dihydrouridine synthase</fullName>
        <shortName evidence="10">U20-specific Dus</shortName>
    </alternativeName>
    <alternativeName>
        <fullName evidence="10">tRNA-dihydrouridine synthase A</fullName>
    </alternativeName>
</protein>
<dbReference type="FunFam" id="3.20.20.70:FF:000083">
    <property type="entry name" value="tRNA-dihydrouridine(20/20a) synthase"/>
    <property type="match status" value="1"/>
</dbReference>
<evidence type="ECO:0000256" key="13">
    <source>
        <dbReference type="PIRSR" id="PIRSR006621-2"/>
    </source>
</evidence>
<keyword evidence="4 10" id="KW-0288">FMN</keyword>
<keyword evidence="2 10" id="KW-0820">tRNA-binding</keyword>
<accession>A0A420WG66</accession>
<dbReference type="GO" id="GO:0102266">
    <property type="term" value="F:tRNA-dihydrouridine20a synthase activity"/>
    <property type="evidence" value="ECO:0007669"/>
    <property type="project" value="RHEA"/>
</dbReference>
<dbReference type="OrthoDB" id="9783413at2"/>
<dbReference type="InterPro" id="IPR013785">
    <property type="entry name" value="Aldolase_TIM"/>
</dbReference>
<dbReference type="HAMAP" id="MF_02041">
    <property type="entry name" value="DusA_subfam"/>
    <property type="match status" value="1"/>
</dbReference>
<evidence type="ECO:0000256" key="3">
    <source>
        <dbReference type="ARBA" id="ARBA00022630"/>
    </source>
</evidence>
<feature type="site" description="Interacts with tRNA" evidence="10">
    <location>
        <position position="182"/>
    </location>
</feature>
<feature type="binding site" evidence="10 13">
    <location>
        <begin position="229"/>
        <end position="230"/>
    </location>
    <ligand>
        <name>FMN</name>
        <dbReference type="ChEBI" id="CHEBI:58210"/>
    </ligand>
</feature>
<keyword evidence="13" id="KW-0547">Nucleotide-binding</keyword>
<keyword evidence="3 10" id="KW-0285">Flavoprotein</keyword>
<evidence type="ECO:0000256" key="10">
    <source>
        <dbReference type="HAMAP-Rule" id="MF_02041"/>
    </source>
</evidence>
<dbReference type="GO" id="GO:0102264">
    <property type="term" value="F:tRNA-dihydrouridine20 synthase activity"/>
    <property type="evidence" value="ECO:0007669"/>
    <property type="project" value="UniProtKB-EC"/>
</dbReference>
<gene>
    <name evidence="10" type="primary">dusA</name>
    <name evidence="15" type="ORF">BCL74_1897</name>
</gene>
<feature type="domain" description="DUS-like FMN-binding" evidence="14">
    <location>
        <begin position="11"/>
        <end position="314"/>
    </location>
</feature>
<dbReference type="PANTHER" id="PTHR42907">
    <property type="entry name" value="FMN-LINKED OXIDOREDUCTASES SUPERFAMILY PROTEIN"/>
    <property type="match status" value="1"/>
</dbReference>
<evidence type="ECO:0000256" key="4">
    <source>
        <dbReference type="ARBA" id="ARBA00022643"/>
    </source>
</evidence>
<sequence>MKALPAHRLSVAPMMDWTDRHDRFFLRLISRHALLYTEMVTTGAVLHGDRQRLLRFDAAEHPVACQLGGSEPDDLARAAEIVEGFGYDEVNLNCGCPSDRVQKGRFGACLMAEPETVAAGVKAMIAATSLPVTVKSRIGVDEMEDYADLKRFIEIVADAGCRSFIVHARKAWLKGLSPKENREIPPLRHELVYRLKQELPELTIVLNGGVTSLDQAVAHLAHLDGVMIGRAAYQEPFMLAEADRRFFGATAPAPSRQDVLEAFIPYVERELAEGTPLAHMTRHILGLYNGLPGARAFRRHLAENAHRAGADASLILEAAAKVRERPAPVSPSGLSDAAD</sequence>
<feature type="site" description="Interacts with tRNA; defines subfamily-specific binding signature" evidence="10">
    <location>
        <position position="298"/>
    </location>
</feature>
<feature type="binding site" evidence="10 13">
    <location>
        <position position="135"/>
    </location>
    <ligand>
        <name>FMN</name>
        <dbReference type="ChEBI" id="CHEBI:58210"/>
    </ligand>
</feature>
<comment type="catalytic activity">
    <reaction evidence="10">
        <text>5,6-dihydrouridine(20) in tRNA + NADP(+) = uridine(20) in tRNA + NADPH + H(+)</text>
        <dbReference type="Rhea" id="RHEA:53336"/>
        <dbReference type="Rhea" id="RHEA-COMP:13533"/>
        <dbReference type="Rhea" id="RHEA-COMP:13534"/>
        <dbReference type="ChEBI" id="CHEBI:15378"/>
        <dbReference type="ChEBI" id="CHEBI:57783"/>
        <dbReference type="ChEBI" id="CHEBI:58349"/>
        <dbReference type="ChEBI" id="CHEBI:65315"/>
        <dbReference type="ChEBI" id="CHEBI:74443"/>
        <dbReference type="EC" id="1.3.1.91"/>
    </reaction>
</comment>
<comment type="caution">
    <text evidence="15">The sequence shown here is derived from an EMBL/GenBank/DDBJ whole genome shotgun (WGS) entry which is preliminary data.</text>
</comment>
<dbReference type="SUPFAM" id="SSF51395">
    <property type="entry name" value="FMN-linked oxidoreductases"/>
    <property type="match status" value="1"/>
</dbReference>
<dbReference type="CDD" id="cd02801">
    <property type="entry name" value="DUS_like_FMN"/>
    <property type="match status" value="1"/>
</dbReference>
<dbReference type="InterPro" id="IPR035587">
    <property type="entry name" value="DUS-like_FMN-bd"/>
</dbReference>
<comment type="similarity">
    <text evidence="11">Belongs to the dus family.</text>
</comment>
<dbReference type="PIRSF" id="PIRSF006621">
    <property type="entry name" value="Dus"/>
    <property type="match status" value="1"/>
</dbReference>
<evidence type="ECO:0000259" key="14">
    <source>
        <dbReference type="Pfam" id="PF01207"/>
    </source>
</evidence>
<evidence type="ECO:0000256" key="8">
    <source>
        <dbReference type="ARBA" id="ARBA00023002"/>
    </source>
</evidence>
<dbReference type="Proteomes" id="UP000277424">
    <property type="component" value="Unassembled WGS sequence"/>
</dbReference>
<dbReference type="InterPro" id="IPR018517">
    <property type="entry name" value="tRNA_hU_synthase_CS"/>
</dbReference>
<evidence type="ECO:0000256" key="1">
    <source>
        <dbReference type="ARBA" id="ARBA00001917"/>
    </source>
</evidence>
<dbReference type="GO" id="GO:0050660">
    <property type="term" value="F:flavin adenine dinucleotide binding"/>
    <property type="evidence" value="ECO:0007669"/>
    <property type="project" value="InterPro"/>
</dbReference>
<comment type="function">
    <text evidence="9 10">Catalyzes the synthesis of 5,6-dihydrouridine (D), a modified base found in the D-loop of most tRNAs, via the reduction of the C5-C6 double bond in target uridines. Specifically modifies U20 and U20a in tRNAs.</text>
</comment>
<dbReference type="Gene3D" id="1.20.120.1460">
    <property type="match status" value="1"/>
</dbReference>
<dbReference type="EMBL" id="RBIG01000002">
    <property type="protein sequence ID" value="RKQ69963.1"/>
    <property type="molecule type" value="Genomic_DNA"/>
</dbReference>
<evidence type="ECO:0000256" key="5">
    <source>
        <dbReference type="ARBA" id="ARBA00022694"/>
    </source>
</evidence>
<dbReference type="PROSITE" id="PS01136">
    <property type="entry name" value="UPF0034"/>
    <property type="match status" value="1"/>
</dbReference>
<feature type="site" description="Interacts with tRNA" evidence="10">
    <location>
        <position position="93"/>
    </location>
</feature>
<comment type="cofactor">
    <cofactor evidence="1 10 11 13">
        <name>FMN</name>
        <dbReference type="ChEBI" id="CHEBI:58210"/>
    </cofactor>
</comment>
<evidence type="ECO:0000313" key="16">
    <source>
        <dbReference type="Proteomes" id="UP000277424"/>
    </source>
</evidence>
<evidence type="ECO:0000256" key="9">
    <source>
        <dbReference type="ARBA" id="ARBA00058013"/>
    </source>
</evidence>
<feature type="binding site" evidence="10 13">
    <location>
        <position position="66"/>
    </location>
    <ligand>
        <name>FMN</name>
        <dbReference type="ChEBI" id="CHEBI:58210"/>
    </ligand>
</feature>
<feature type="binding site" evidence="10 13">
    <location>
        <position position="167"/>
    </location>
    <ligand>
        <name>FMN</name>
        <dbReference type="ChEBI" id="CHEBI:58210"/>
    </ligand>
</feature>
<comment type="catalytic activity">
    <reaction evidence="10">
        <text>5,6-dihydrouridine(20a) in tRNA + NAD(+) = uridine(20a) in tRNA + NADH + H(+)</text>
        <dbReference type="Rhea" id="RHEA:53348"/>
        <dbReference type="Rhea" id="RHEA-COMP:13535"/>
        <dbReference type="Rhea" id="RHEA-COMP:13536"/>
        <dbReference type="ChEBI" id="CHEBI:15378"/>
        <dbReference type="ChEBI" id="CHEBI:57540"/>
        <dbReference type="ChEBI" id="CHEBI:57945"/>
        <dbReference type="ChEBI" id="CHEBI:65315"/>
        <dbReference type="ChEBI" id="CHEBI:74443"/>
    </reaction>
</comment>
<feature type="site" description="Interacts with tRNA; defines subfamily-specific binding signature" evidence="10">
    <location>
        <position position="295"/>
    </location>
</feature>
<dbReference type="GO" id="GO:0010181">
    <property type="term" value="F:FMN binding"/>
    <property type="evidence" value="ECO:0007669"/>
    <property type="project" value="UniProtKB-UniRule"/>
</dbReference>
<organism evidence="15 16">
    <name type="scientific">Oceanibaculum indicum</name>
    <dbReference type="NCBI Taxonomy" id="526216"/>
    <lineage>
        <taxon>Bacteria</taxon>
        <taxon>Pseudomonadati</taxon>
        <taxon>Pseudomonadota</taxon>
        <taxon>Alphaproteobacteria</taxon>
        <taxon>Rhodospirillales</taxon>
        <taxon>Oceanibaculaceae</taxon>
        <taxon>Oceanibaculum</taxon>
    </lineage>
</organism>
<dbReference type="InterPro" id="IPR001269">
    <property type="entry name" value="DUS_fam"/>
</dbReference>
<comment type="catalytic activity">
    <reaction evidence="10">
        <text>5,6-dihydrouridine(20) in tRNA + NAD(+) = uridine(20) in tRNA + NADH + H(+)</text>
        <dbReference type="Rhea" id="RHEA:53340"/>
        <dbReference type="Rhea" id="RHEA-COMP:13533"/>
        <dbReference type="Rhea" id="RHEA-COMP:13534"/>
        <dbReference type="ChEBI" id="CHEBI:15378"/>
        <dbReference type="ChEBI" id="CHEBI:57540"/>
        <dbReference type="ChEBI" id="CHEBI:57945"/>
        <dbReference type="ChEBI" id="CHEBI:65315"/>
        <dbReference type="ChEBI" id="CHEBI:74443"/>
        <dbReference type="EC" id="1.3.1.91"/>
    </reaction>
</comment>
<dbReference type="GO" id="GO:0000049">
    <property type="term" value="F:tRNA binding"/>
    <property type="evidence" value="ECO:0007669"/>
    <property type="project" value="UniProtKB-UniRule"/>
</dbReference>
<keyword evidence="6 10" id="KW-0521">NADP</keyword>
<evidence type="ECO:0000313" key="15">
    <source>
        <dbReference type="EMBL" id="RKQ69963.1"/>
    </source>
</evidence>
<feature type="binding site" evidence="10 13">
    <location>
        <begin position="13"/>
        <end position="15"/>
    </location>
    <ligand>
        <name>FMN</name>
        <dbReference type="ChEBI" id="CHEBI:58210"/>
    </ligand>
</feature>
<evidence type="ECO:0000256" key="12">
    <source>
        <dbReference type="PIRSR" id="PIRSR006621-1"/>
    </source>
</evidence>
<evidence type="ECO:0000256" key="7">
    <source>
        <dbReference type="ARBA" id="ARBA00022884"/>
    </source>
</evidence>
<proteinExistence type="inferred from homology"/>
<keyword evidence="5 10" id="KW-0819">tRNA processing</keyword>
<comment type="catalytic activity">
    <reaction evidence="10">
        <text>5,6-dihydrouridine(20a) in tRNA + NADP(+) = uridine(20a) in tRNA + NADPH + H(+)</text>
        <dbReference type="Rhea" id="RHEA:53344"/>
        <dbReference type="Rhea" id="RHEA-COMP:13535"/>
        <dbReference type="Rhea" id="RHEA-COMP:13536"/>
        <dbReference type="ChEBI" id="CHEBI:15378"/>
        <dbReference type="ChEBI" id="CHEBI:57783"/>
        <dbReference type="ChEBI" id="CHEBI:58349"/>
        <dbReference type="ChEBI" id="CHEBI:65315"/>
        <dbReference type="ChEBI" id="CHEBI:74443"/>
    </reaction>
</comment>